<proteinExistence type="predicted"/>
<evidence type="ECO:0000259" key="6">
    <source>
        <dbReference type="PROSITE" id="PS51747"/>
    </source>
</evidence>
<evidence type="ECO:0000256" key="5">
    <source>
        <dbReference type="SAM" id="MobiDB-lite"/>
    </source>
</evidence>
<evidence type="ECO:0000256" key="4">
    <source>
        <dbReference type="ARBA" id="ARBA00022833"/>
    </source>
</evidence>
<name>A0ABN7S2K6_OIKDI</name>
<dbReference type="PROSITE" id="PS00903">
    <property type="entry name" value="CYT_DCMP_DEAMINASES_1"/>
    <property type="match status" value="1"/>
</dbReference>
<evidence type="ECO:0000313" key="7">
    <source>
        <dbReference type="EMBL" id="CAG5091336.1"/>
    </source>
</evidence>
<keyword evidence="2" id="KW-0479">Metal-binding</keyword>
<dbReference type="InterPro" id="IPR016193">
    <property type="entry name" value="Cytidine_deaminase-like"/>
</dbReference>
<evidence type="ECO:0000313" key="8">
    <source>
        <dbReference type="Proteomes" id="UP001158576"/>
    </source>
</evidence>
<dbReference type="SUPFAM" id="SSF53927">
    <property type="entry name" value="Cytidine deaminase-like"/>
    <property type="match status" value="1"/>
</dbReference>
<evidence type="ECO:0000256" key="3">
    <source>
        <dbReference type="ARBA" id="ARBA00022801"/>
    </source>
</evidence>
<feature type="domain" description="CMP/dCMP-type deaminase" evidence="6">
    <location>
        <begin position="9"/>
        <end position="150"/>
    </location>
</feature>
<dbReference type="Gene3D" id="3.40.140.10">
    <property type="entry name" value="Cytidine Deaminase, domain 2"/>
    <property type="match status" value="1"/>
</dbReference>
<keyword evidence="3" id="KW-0378">Hydrolase</keyword>
<dbReference type="EMBL" id="OU015568">
    <property type="protein sequence ID" value="CAG5091336.1"/>
    <property type="molecule type" value="Genomic_DNA"/>
</dbReference>
<sequence length="212" mass="23741">MTSAHATSSDDFYWLEKTFLYAEEAFGRGEVPVGCLIVYENQEIGKGSNNSNEDKNATKNGTRTDNNRLAHPLIKHAEFSAIEQAKEFCSSIGKAPAFVFHRSTLYVTLEPCIMCASALRICQFGRVVYGACNDRFGGCGSVLSELNCFAYENKFDMIHNRTDMGLFRDPFISIGPLAQERCINLLKKFYEQENPNAPVDKVKKRKAKKAAL</sequence>
<evidence type="ECO:0000256" key="2">
    <source>
        <dbReference type="ARBA" id="ARBA00022723"/>
    </source>
</evidence>
<dbReference type="Pfam" id="PF00383">
    <property type="entry name" value="dCMP_cyt_deam_1"/>
    <property type="match status" value="1"/>
</dbReference>
<dbReference type="InterPro" id="IPR002125">
    <property type="entry name" value="CMP_dCMP_dom"/>
</dbReference>
<dbReference type="CDD" id="cd01285">
    <property type="entry name" value="nucleoside_deaminase"/>
    <property type="match status" value="1"/>
</dbReference>
<keyword evidence="4" id="KW-0862">Zinc</keyword>
<dbReference type="PANTHER" id="PTHR11079">
    <property type="entry name" value="CYTOSINE DEAMINASE FAMILY MEMBER"/>
    <property type="match status" value="1"/>
</dbReference>
<dbReference type="PROSITE" id="PS51747">
    <property type="entry name" value="CYT_DCMP_DEAMINASES_2"/>
    <property type="match status" value="1"/>
</dbReference>
<protein>
    <submittedName>
        <fullName evidence="7">Oidioi.mRNA.OKI2018_I69.PAR.g12981.t2.cds</fullName>
    </submittedName>
</protein>
<keyword evidence="8" id="KW-1185">Reference proteome</keyword>
<comment type="cofactor">
    <cofactor evidence="1">
        <name>Zn(2+)</name>
        <dbReference type="ChEBI" id="CHEBI:29105"/>
    </cofactor>
</comment>
<feature type="region of interest" description="Disordered" evidence="5">
    <location>
        <begin position="47"/>
        <end position="66"/>
    </location>
</feature>
<evidence type="ECO:0000256" key="1">
    <source>
        <dbReference type="ARBA" id="ARBA00001947"/>
    </source>
</evidence>
<gene>
    <name evidence="7" type="ORF">OKIOD_LOCUS4539</name>
</gene>
<organism evidence="7 8">
    <name type="scientific">Oikopleura dioica</name>
    <name type="common">Tunicate</name>
    <dbReference type="NCBI Taxonomy" id="34765"/>
    <lineage>
        <taxon>Eukaryota</taxon>
        <taxon>Metazoa</taxon>
        <taxon>Chordata</taxon>
        <taxon>Tunicata</taxon>
        <taxon>Appendicularia</taxon>
        <taxon>Copelata</taxon>
        <taxon>Oikopleuridae</taxon>
        <taxon>Oikopleura</taxon>
    </lineage>
</organism>
<dbReference type="PANTHER" id="PTHR11079:SF149">
    <property type="entry name" value="TRNA-SPECIFIC ADENOSINE DEAMINASE 2"/>
    <property type="match status" value="1"/>
</dbReference>
<reference evidence="7 8" key="1">
    <citation type="submission" date="2021-04" db="EMBL/GenBank/DDBJ databases">
        <authorList>
            <person name="Bliznina A."/>
        </authorList>
    </citation>
    <scope>NUCLEOTIDE SEQUENCE [LARGE SCALE GENOMIC DNA]</scope>
</reference>
<accession>A0ABN7S2K6</accession>
<dbReference type="InterPro" id="IPR016192">
    <property type="entry name" value="APOBEC/CMP_deaminase_Zn-bd"/>
</dbReference>
<dbReference type="Proteomes" id="UP001158576">
    <property type="component" value="Chromosome PAR"/>
</dbReference>